<proteinExistence type="predicted"/>
<feature type="region of interest" description="Disordered" evidence="6">
    <location>
        <begin position="583"/>
        <end position="637"/>
    </location>
</feature>
<dbReference type="SUPFAM" id="SSF50729">
    <property type="entry name" value="PH domain-like"/>
    <property type="match status" value="1"/>
</dbReference>
<feature type="region of interest" description="Disordered" evidence="6">
    <location>
        <begin position="511"/>
        <end position="535"/>
    </location>
</feature>
<evidence type="ECO:0000256" key="4">
    <source>
        <dbReference type="ARBA" id="ARBA00022553"/>
    </source>
</evidence>
<feature type="compositionally biased region" description="Polar residues" evidence="6">
    <location>
        <begin position="1521"/>
        <end position="1543"/>
    </location>
</feature>
<keyword evidence="4" id="KW-0597">Phosphoprotein</keyword>
<dbReference type="FunFam" id="2.30.29.30:FF:000262">
    <property type="entry name" value="Disabled, isoform F"/>
    <property type="match status" value="1"/>
</dbReference>
<feature type="region of interest" description="Disordered" evidence="6">
    <location>
        <begin position="1073"/>
        <end position="1249"/>
    </location>
</feature>
<dbReference type="Gene3D" id="2.30.29.30">
    <property type="entry name" value="Pleckstrin-homology domain (PH domain)/Phosphotyrosine-binding domain (PTB)"/>
    <property type="match status" value="1"/>
</dbReference>
<protein>
    <submittedName>
        <fullName evidence="8">Phosphotyrosine interaction domain (PTB/PID)</fullName>
    </submittedName>
</protein>
<reference evidence="8 9" key="1">
    <citation type="journal article" date="2024" name="BMC Genomics">
        <title>De novo assembly and annotation of Popillia japonica's genome with initial clues to its potential as an invasive pest.</title>
        <authorList>
            <person name="Cucini C."/>
            <person name="Boschi S."/>
            <person name="Funari R."/>
            <person name="Cardaioli E."/>
            <person name="Iannotti N."/>
            <person name="Marturano G."/>
            <person name="Paoli F."/>
            <person name="Bruttini M."/>
            <person name="Carapelli A."/>
            <person name="Frati F."/>
            <person name="Nardi F."/>
        </authorList>
    </citation>
    <scope>NUCLEOTIDE SEQUENCE [LARGE SCALE GENOMIC DNA]</scope>
    <source>
        <strain evidence="8">DMR45628</strain>
    </source>
</reference>
<dbReference type="Pfam" id="PF00640">
    <property type="entry name" value="PID"/>
    <property type="match status" value="1"/>
</dbReference>
<feature type="region of interest" description="Disordered" evidence="6">
    <location>
        <begin position="1267"/>
        <end position="1671"/>
    </location>
</feature>
<evidence type="ECO:0000256" key="1">
    <source>
        <dbReference type="ARBA" id="ARBA00004496"/>
    </source>
</evidence>
<feature type="compositionally biased region" description="Basic and acidic residues" evidence="6">
    <location>
        <begin position="1299"/>
        <end position="1308"/>
    </location>
</feature>
<dbReference type="SMART" id="SM00462">
    <property type="entry name" value="PTB"/>
    <property type="match status" value="1"/>
</dbReference>
<feature type="compositionally biased region" description="Polar residues" evidence="6">
    <location>
        <begin position="183"/>
        <end position="198"/>
    </location>
</feature>
<dbReference type="GO" id="GO:0005737">
    <property type="term" value="C:cytoplasm"/>
    <property type="evidence" value="ECO:0007669"/>
    <property type="project" value="UniProtKB-SubCell"/>
</dbReference>
<feature type="compositionally biased region" description="Basic and acidic residues" evidence="6">
    <location>
        <begin position="1268"/>
        <end position="1292"/>
    </location>
</feature>
<keyword evidence="5" id="KW-0221">Differentiation</keyword>
<evidence type="ECO:0000256" key="6">
    <source>
        <dbReference type="SAM" id="MobiDB-lite"/>
    </source>
</evidence>
<evidence type="ECO:0000313" key="9">
    <source>
        <dbReference type="Proteomes" id="UP001458880"/>
    </source>
</evidence>
<dbReference type="GO" id="GO:0030154">
    <property type="term" value="P:cell differentiation"/>
    <property type="evidence" value="ECO:0007669"/>
    <property type="project" value="UniProtKB-KW"/>
</dbReference>
<keyword evidence="3" id="KW-0963">Cytoplasm</keyword>
<feature type="region of interest" description="Disordered" evidence="6">
    <location>
        <begin position="865"/>
        <end position="902"/>
    </location>
</feature>
<evidence type="ECO:0000256" key="5">
    <source>
        <dbReference type="ARBA" id="ARBA00022782"/>
    </source>
</evidence>
<feature type="compositionally biased region" description="Basic and acidic residues" evidence="6">
    <location>
        <begin position="865"/>
        <end position="881"/>
    </location>
</feature>
<gene>
    <name evidence="8" type="ORF">QE152_g324</name>
</gene>
<feature type="region of interest" description="Disordered" evidence="6">
    <location>
        <begin position="225"/>
        <end position="284"/>
    </location>
</feature>
<feature type="compositionally biased region" description="Polar residues" evidence="6">
    <location>
        <begin position="158"/>
        <end position="169"/>
    </location>
</feature>
<feature type="compositionally biased region" description="Gly residues" evidence="6">
    <location>
        <begin position="1365"/>
        <end position="1374"/>
    </location>
</feature>
<feature type="compositionally biased region" description="Polar residues" evidence="6">
    <location>
        <begin position="1082"/>
        <end position="1094"/>
    </location>
</feature>
<keyword evidence="2" id="KW-0217">Developmental protein</keyword>
<accession>A0AAW1NKF4</accession>
<name>A0AAW1NKF4_POPJA</name>
<feature type="compositionally biased region" description="Acidic residues" evidence="6">
    <location>
        <begin position="1353"/>
        <end position="1364"/>
    </location>
</feature>
<feature type="compositionally biased region" description="Basic and acidic residues" evidence="6">
    <location>
        <begin position="1209"/>
        <end position="1220"/>
    </location>
</feature>
<evidence type="ECO:0000256" key="3">
    <source>
        <dbReference type="ARBA" id="ARBA00022490"/>
    </source>
</evidence>
<dbReference type="InterPro" id="IPR006020">
    <property type="entry name" value="PTB/PI_dom"/>
</dbReference>
<feature type="domain" description="PID" evidence="7">
    <location>
        <begin position="14"/>
        <end position="146"/>
    </location>
</feature>
<dbReference type="CDD" id="cd01215">
    <property type="entry name" value="PTB_Dab"/>
    <property type="match status" value="1"/>
</dbReference>
<dbReference type="InterPro" id="IPR048561">
    <property type="entry name" value="Dab_PTB"/>
</dbReference>
<dbReference type="PROSITE" id="PS01179">
    <property type="entry name" value="PID"/>
    <property type="match status" value="1"/>
</dbReference>
<dbReference type="PANTHER" id="PTHR47695">
    <property type="entry name" value="PID DOMAIN-CONTAINING PROTEIN"/>
    <property type="match status" value="1"/>
</dbReference>
<feature type="compositionally biased region" description="Basic residues" evidence="6">
    <location>
        <begin position="1454"/>
        <end position="1463"/>
    </location>
</feature>
<dbReference type="EMBL" id="JASPKY010000002">
    <property type="protein sequence ID" value="KAK9759074.1"/>
    <property type="molecule type" value="Genomic_DNA"/>
</dbReference>
<keyword evidence="9" id="KW-1185">Reference proteome</keyword>
<dbReference type="PANTHER" id="PTHR47695:SF3">
    <property type="entry name" value="PID DOMAIN-CONTAINING PROTEIN"/>
    <property type="match status" value="1"/>
</dbReference>
<dbReference type="InterPro" id="IPR011993">
    <property type="entry name" value="PH-like_dom_sf"/>
</dbReference>
<comment type="subcellular location">
    <subcellularLocation>
        <location evidence="1">Cytoplasm</location>
    </subcellularLocation>
</comment>
<feature type="compositionally biased region" description="Polar residues" evidence="6">
    <location>
        <begin position="887"/>
        <end position="902"/>
    </location>
</feature>
<feature type="compositionally biased region" description="Basic and acidic residues" evidence="6">
    <location>
        <begin position="1393"/>
        <end position="1403"/>
    </location>
</feature>
<feature type="compositionally biased region" description="Basic and acidic residues" evidence="6">
    <location>
        <begin position="1337"/>
        <end position="1350"/>
    </location>
</feature>
<feature type="compositionally biased region" description="Pro residues" evidence="6">
    <location>
        <begin position="245"/>
        <end position="255"/>
    </location>
</feature>
<feature type="compositionally biased region" description="Acidic residues" evidence="6">
    <location>
        <begin position="928"/>
        <end position="937"/>
    </location>
</feature>
<feature type="compositionally biased region" description="Low complexity" evidence="6">
    <location>
        <begin position="170"/>
        <end position="182"/>
    </location>
</feature>
<feature type="region of interest" description="Disordered" evidence="6">
    <location>
        <begin position="920"/>
        <end position="952"/>
    </location>
</feature>
<feature type="compositionally biased region" description="Polar residues" evidence="6">
    <location>
        <begin position="1182"/>
        <end position="1201"/>
    </location>
</feature>
<evidence type="ECO:0000313" key="8">
    <source>
        <dbReference type="EMBL" id="KAK9759074.1"/>
    </source>
</evidence>
<feature type="compositionally biased region" description="Basic residues" evidence="6">
    <location>
        <begin position="1651"/>
        <end position="1661"/>
    </location>
</feature>
<dbReference type="Proteomes" id="UP001458880">
    <property type="component" value="Unassembled WGS sequence"/>
</dbReference>
<feature type="region of interest" description="Disordered" evidence="6">
    <location>
        <begin position="1028"/>
        <end position="1053"/>
    </location>
</feature>
<comment type="caution">
    <text evidence="8">The sequence shown here is derived from an EMBL/GenBank/DDBJ whole genome shotgun (WGS) entry which is preliminary data.</text>
</comment>
<feature type="region of interest" description="Disordered" evidence="6">
    <location>
        <begin position="158"/>
        <end position="199"/>
    </location>
</feature>
<feature type="compositionally biased region" description="Polar residues" evidence="6">
    <location>
        <begin position="1042"/>
        <end position="1051"/>
    </location>
</feature>
<feature type="compositionally biased region" description="Basic and acidic residues" evidence="6">
    <location>
        <begin position="1234"/>
        <end position="1246"/>
    </location>
</feature>
<organism evidence="8 9">
    <name type="scientific">Popillia japonica</name>
    <name type="common">Japanese beetle</name>
    <dbReference type="NCBI Taxonomy" id="7064"/>
    <lineage>
        <taxon>Eukaryota</taxon>
        <taxon>Metazoa</taxon>
        <taxon>Ecdysozoa</taxon>
        <taxon>Arthropoda</taxon>
        <taxon>Hexapoda</taxon>
        <taxon>Insecta</taxon>
        <taxon>Pterygota</taxon>
        <taxon>Neoptera</taxon>
        <taxon>Endopterygota</taxon>
        <taxon>Coleoptera</taxon>
        <taxon>Polyphaga</taxon>
        <taxon>Scarabaeiformia</taxon>
        <taxon>Scarabaeidae</taxon>
        <taxon>Rutelinae</taxon>
        <taxon>Popillia</taxon>
    </lineage>
</organism>
<sequence length="1734" mass="193686">MSTAVDKNETSRFLGEGVSFKAKLIGILEVSEARGDRMCQEALSDLKTAIRAAGEHKQRITINVAIDGLRLRDEKTGDSLYHHPVHKISFIAQDMTDSRAFGYIFGSPDTGHRFFGIKTDKAASQVVIAMRDLFQVVFALKKKEVELAKQHLDKSRYGSSPLFSETNLPSSKVSSATTDSSKITGSDNKANATNNERSTPAVADLVDLELELNSLQQGLHQMERITPSDPFGSKDDPFGDSFTPFPKPILPPPPSSGKERSSRTSESSSLFSPKTPQTGGSVDISGIDSSSLLYTPKDLNLSHDFSLSHDEPSSGDWFTPPASNCFFEDQPLAAGQTKTNNQDQHEKKKQEILSHFDVFTDLDPLGTGKIKPYVDKKHFFQELKNPPKKVLKDLVVESQREAAGKDPASAVFPATFDLTTSLSTTTTTTTTIITNIMNNNNNNMNSNSISNIMLSNANASSKANSISTSPNLFPVDPFGEDPFVKSDPFAETDFTKQDPFDSELGAFNQEQQNKSTEHTDQFKFSAKSLSRSPKGNSLLEKQMSLASVSPRSNAAAGLAKQNTFDVQFDQVEDKKFGKLNQLHENPSLDLSSESECAPEPPPRPTSNITQIKPPPLPPKKQAGELCVKPPPRPPHSDFDLRYDYIETYETAPNSLEFVGTGIEKSPPLPAPARKIKCENDFSRTRNKLGTNVEEEDYLTPVSLPKANKGPILLPPPQKSNRKSNISPNNLAQVTVSSYLENKPNIVTSTPTGGEKNLLADGLDITLSQLTLSGLNELATKLDIPATQLSNMTLAQLTTYLSSFIKNKANDCTTTDSDNIKNQANSNNVTFPADFANFNNFNVKTGETFDRYAVFRELLEEEIKHSRFSGESENENRHHNEEELTNNMQPANEKTIHNNGANTTPVIDKYAALREIVETENGRGKSIDEENNLDENTDENTGSGERNDLSEKHLHEKTVEVENEANIINTEKFSENKDNNKIIEYNVSLDMKKDIIVTTPVNSPVEKIVKSPVPEVITEIINNSTTRLTSGSLSDVVSGSSPEIDNTGSNSEVVKKTNDATGESWAIFDQLNSVQESSKEKQNVQSEEGVSPWSSDSKEFGNDGSPPDWEPRINSGSGGERRWNRRRRGDPDGGGWWDTSAEPEVQYYPANSANRRSTDSYDDEYYECYDRPRRRRQAGGGYSTSAVQIPTGTGGHSSSSRDVSPWEEEPTNRRRDYRDGRQTWSSKHGAGGRQHSFERHKDKRYNDSWDEEDDYEYEEEHCNRFYWHGGERHPDGSVDHHRWSEDWNEESRKHPTRRRRDVESRDRWCCPDWNQVDAEKPSGGRYSGRWSDIPPSSKRRDRERYYSRDSQESPWEDEYSNDPEEGSGGGGGGGLTPHYSTTRRPWKRPSSASEMDRKTGEIKSRQGPYHLGTGGSDGERDRRYKSGRRSKSRESQFSDIPHNRHKPDPGLTIRARPKHHHQKSGHFESDYVTDIMPPKKGGDSGKMLNLQDHSGKKSVIGNRKKKESPKSEEFVRQPLPPTTRQSQSLFENDFVTTETESPSSAAGMGKRFTFENDFETSEADSPIIKSSRGIKSPYAREQPASKFMPSRSSQSKQRSLFEDDFSPTEKSDTQDSPAVPSIKEEDIQRSAGSVNEEEQDSFSSLRTGGNGLRKKMHSKHRMSMNTDSLKKSESVNIFARENDPFDDEFFSGKDIGEPTTVEICNNGANGNKVSPRLRELKWTEQFEDFDTLDGK</sequence>
<evidence type="ECO:0000256" key="2">
    <source>
        <dbReference type="ARBA" id="ARBA00022473"/>
    </source>
</evidence>
<feature type="compositionally biased region" description="Low complexity" evidence="6">
    <location>
        <begin position="1029"/>
        <end position="1040"/>
    </location>
</feature>
<evidence type="ECO:0000259" key="7">
    <source>
        <dbReference type="PROSITE" id="PS01179"/>
    </source>
</evidence>